<evidence type="ECO:0000313" key="2">
    <source>
        <dbReference type="Proteomes" id="UP001164745"/>
    </source>
</evidence>
<gene>
    <name evidence="1" type="ORF">OTJ99_000090</name>
</gene>
<name>A0ABY7BJY4_9FIRM</name>
<protein>
    <submittedName>
        <fullName evidence="1">Uncharacterized protein</fullName>
    </submittedName>
</protein>
<reference evidence="1" key="1">
    <citation type="submission" date="2022-12" db="EMBL/GenBank/DDBJ databases">
        <authorList>
            <person name="Bing R.G."/>
            <person name="Willard D.J."/>
            <person name="Manesh M.J.H."/>
            <person name="Laemthong T."/>
            <person name="Crosby J.R."/>
            <person name="Kelly R.M."/>
        </authorList>
    </citation>
    <scope>NUCLEOTIDE SEQUENCE</scope>
    <source>
        <strain evidence="1">DSM 8991</strain>
    </source>
</reference>
<dbReference type="RefSeq" id="WP_268748517.1">
    <property type="nucleotide sequence ID" value="NZ_CP113864.1"/>
</dbReference>
<accession>A0ABY7BJY4</accession>
<dbReference type="EMBL" id="CP113864">
    <property type="protein sequence ID" value="WAM31659.1"/>
    <property type="molecule type" value="Genomic_DNA"/>
</dbReference>
<dbReference type="Proteomes" id="UP001164745">
    <property type="component" value="Chromosome"/>
</dbReference>
<sequence length="43" mass="4985">MFILSVKFFVVAISNYSGIIYSEPITTNVSFRCLYRVSNFLDE</sequence>
<proteinExistence type="predicted"/>
<keyword evidence="2" id="KW-1185">Reference proteome</keyword>
<organism evidence="1 2">
    <name type="scientific">Caldicellulosiruptor naganoensis</name>
    <dbReference type="NCBI Taxonomy" id="29324"/>
    <lineage>
        <taxon>Bacteria</taxon>
        <taxon>Bacillati</taxon>
        <taxon>Bacillota</taxon>
        <taxon>Bacillota incertae sedis</taxon>
        <taxon>Caldicellulosiruptorales</taxon>
        <taxon>Caldicellulosiruptoraceae</taxon>
        <taxon>Caldicellulosiruptor</taxon>
    </lineage>
</organism>
<evidence type="ECO:0000313" key="1">
    <source>
        <dbReference type="EMBL" id="WAM31659.1"/>
    </source>
</evidence>